<dbReference type="EMBL" id="QOIL01000041">
    <property type="protein sequence ID" value="RCG17769.1"/>
    <property type="molecule type" value="Genomic_DNA"/>
</dbReference>
<dbReference type="InterPro" id="IPR045087">
    <property type="entry name" value="Cu-oxidase_fam"/>
</dbReference>
<dbReference type="Pfam" id="PF07732">
    <property type="entry name" value="Cu-oxidase_3"/>
    <property type="match status" value="1"/>
</dbReference>
<proteinExistence type="predicted"/>
<dbReference type="InterPro" id="IPR008972">
    <property type="entry name" value="Cupredoxin"/>
</dbReference>
<evidence type="ECO:0000256" key="3">
    <source>
        <dbReference type="SAM" id="MobiDB-lite"/>
    </source>
</evidence>
<dbReference type="Proteomes" id="UP000253094">
    <property type="component" value="Unassembled WGS sequence"/>
</dbReference>
<sequence>MSHDDQRHHSRNRHRRDHRRKGREAGQHQEEEQGEASRGQSPGLVRPAHHRGSGPGRAVAAGPCRPPARRDRALGLTATMFEPLFLTDMLLAFSVMIAAAILGWRPGRWVLYGAAALVAARLIVSMLLFLGGPQLAGTRLLLQLPLAVLPLTVAFVWPVAAARRVAAVGVALSALWLFIPYAQEETLLTLALSLAAMGATWALTARRGPWATLGFVAAPAAVLFLAYQANVAVPMGSHGHHAETAAVSTSVTALAGPRDRAPDVRTTLTAAHGKVTLGSGRQIDALTFNGRSPGPQIRVRKGQLLEVTLRNTDVEEGVTLHWHGVDVPNAEDGVPGVTQEAVRPGGTHVYRFVPDRAGTFWYHTHRDSSLTIERGLFGSLIVEDEQVPKAVEKIIFTHLWPGTDDPIAAFDTADRPARQVIAAGEPVLLRLINSSEEPHRLHLGGTPYTVAAIDGNTIPGATPMTPGTDLLLAAGGRFDVAFTMPAGAVTVSIDVNEIPNTAALAFSPDGSAAPAKLGTGPLFDPLRYGTAGPVEKVTHDRTYEVRLDDGFGFAQGSFTYVSSSINGRLYPAVPTLVVAEGERVKVRIVNRSLIDHPMHLHGHGVRVLSRNGTAAAGTWRTDSLNVAPGEIFEIDFTADNPGIWMDHCHNFKHAADGMVMHLAYAGITSPFEEAHIPE</sequence>
<feature type="domain" description="Plastocyanin-like" evidence="5">
    <location>
        <begin position="558"/>
        <end position="663"/>
    </location>
</feature>
<keyword evidence="8" id="KW-1185">Reference proteome</keyword>
<evidence type="ECO:0000259" key="5">
    <source>
        <dbReference type="Pfam" id="PF07731"/>
    </source>
</evidence>
<dbReference type="CDD" id="cd04202">
    <property type="entry name" value="CuRO_D2_2dMcoN_like"/>
    <property type="match status" value="1"/>
</dbReference>
<feature type="compositionally biased region" description="Basic residues" evidence="3">
    <location>
        <begin position="8"/>
        <end position="22"/>
    </location>
</feature>
<dbReference type="PANTHER" id="PTHR11709">
    <property type="entry name" value="MULTI-COPPER OXIDASE"/>
    <property type="match status" value="1"/>
</dbReference>
<feature type="transmembrane region" description="Helical" evidence="4">
    <location>
        <begin position="109"/>
        <end position="130"/>
    </location>
</feature>
<evidence type="ECO:0000256" key="4">
    <source>
        <dbReference type="SAM" id="Phobius"/>
    </source>
</evidence>
<keyword evidence="4" id="KW-0472">Membrane</keyword>
<dbReference type="OrthoDB" id="345021at2"/>
<dbReference type="Pfam" id="PF07731">
    <property type="entry name" value="Cu-oxidase_2"/>
    <property type="match status" value="1"/>
</dbReference>
<dbReference type="GO" id="GO:0005507">
    <property type="term" value="F:copper ion binding"/>
    <property type="evidence" value="ECO:0007669"/>
    <property type="project" value="InterPro"/>
</dbReference>
<keyword evidence="4" id="KW-0812">Transmembrane</keyword>
<dbReference type="InterPro" id="IPR002355">
    <property type="entry name" value="Cu_oxidase_Cu_BS"/>
</dbReference>
<accession>A0A367EJ39</accession>
<feature type="transmembrane region" description="Helical" evidence="4">
    <location>
        <begin position="84"/>
        <end position="102"/>
    </location>
</feature>
<feature type="transmembrane region" description="Helical" evidence="4">
    <location>
        <begin position="142"/>
        <end position="160"/>
    </location>
</feature>
<dbReference type="Gene3D" id="2.60.40.420">
    <property type="entry name" value="Cupredoxins - blue copper proteins"/>
    <property type="match status" value="3"/>
</dbReference>
<evidence type="ECO:0000313" key="8">
    <source>
        <dbReference type="Proteomes" id="UP000253094"/>
    </source>
</evidence>
<name>A0A367EJ39_9ACTN</name>
<dbReference type="InterPro" id="IPR011707">
    <property type="entry name" value="Cu-oxidase-like_N"/>
</dbReference>
<feature type="domain" description="Plastocyanin-like" evidence="6">
    <location>
        <begin position="273"/>
        <end position="386"/>
    </location>
</feature>
<dbReference type="SUPFAM" id="SSF49503">
    <property type="entry name" value="Cupredoxins"/>
    <property type="match status" value="3"/>
</dbReference>
<evidence type="ECO:0000256" key="1">
    <source>
        <dbReference type="ARBA" id="ARBA00022723"/>
    </source>
</evidence>
<keyword evidence="1" id="KW-0479">Metal-binding</keyword>
<evidence type="ECO:0000313" key="7">
    <source>
        <dbReference type="EMBL" id="RCG17769.1"/>
    </source>
</evidence>
<reference evidence="7 8" key="1">
    <citation type="submission" date="2018-06" db="EMBL/GenBank/DDBJ databases">
        <title>Sphaerisporangium craniellae sp. nov., isolated from a marine sponge in the South China Sea.</title>
        <authorList>
            <person name="Li L."/>
        </authorList>
    </citation>
    <scope>NUCLEOTIDE SEQUENCE [LARGE SCALE GENOMIC DNA]</scope>
    <source>
        <strain evidence="7 8">CCTCC AA 208026</strain>
    </source>
</reference>
<evidence type="ECO:0000259" key="6">
    <source>
        <dbReference type="Pfam" id="PF07732"/>
    </source>
</evidence>
<comment type="caution">
    <text evidence="7">The sequence shown here is derived from an EMBL/GenBank/DDBJ whole genome shotgun (WGS) entry which is preliminary data.</text>
</comment>
<feature type="transmembrane region" description="Helical" evidence="4">
    <location>
        <begin position="165"/>
        <end position="181"/>
    </location>
</feature>
<dbReference type="InterPro" id="IPR011706">
    <property type="entry name" value="Cu-oxidase_C"/>
</dbReference>
<dbReference type="GO" id="GO:0016491">
    <property type="term" value="F:oxidoreductase activity"/>
    <property type="evidence" value="ECO:0007669"/>
    <property type="project" value="UniProtKB-KW"/>
</dbReference>
<evidence type="ECO:0000256" key="2">
    <source>
        <dbReference type="ARBA" id="ARBA00023002"/>
    </source>
</evidence>
<keyword evidence="4" id="KW-1133">Transmembrane helix</keyword>
<protein>
    <submittedName>
        <fullName evidence="7">Multicopper oxidase family protein</fullName>
    </submittedName>
</protein>
<keyword evidence="2" id="KW-0560">Oxidoreductase</keyword>
<gene>
    <name evidence="7" type="ORF">DQ384_39625</name>
</gene>
<feature type="transmembrane region" description="Helical" evidence="4">
    <location>
        <begin position="210"/>
        <end position="227"/>
    </location>
</feature>
<organism evidence="7 8">
    <name type="scientific">Sphaerisporangium album</name>
    <dbReference type="NCBI Taxonomy" id="509200"/>
    <lineage>
        <taxon>Bacteria</taxon>
        <taxon>Bacillati</taxon>
        <taxon>Actinomycetota</taxon>
        <taxon>Actinomycetes</taxon>
        <taxon>Streptosporangiales</taxon>
        <taxon>Streptosporangiaceae</taxon>
        <taxon>Sphaerisporangium</taxon>
    </lineage>
</organism>
<feature type="transmembrane region" description="Helical" evidence="4">
    <location>
        <begin position="187"/>
        <end position="203"/>
    </location>
</feature>
<dbReference type="AlphaFoldDB" id="A0A367EJ39"/>
<feature type="region of interest" description="Disordered" evidence="3">
    <location>
        <begin position="1"/>
        <end position="66"/>
    </location>
</feature>
<dbReference type="PROSITE" id="PS00080">
    <property type="entry name" value="MULTICOPPER_OXIDASE2"/>
    <property type="match status" value="1"/>
</dbReference>